<sequence length="192" mass="22783">MKTLRQDRFKTRVMKEFQTHNREQPLKSILKVKPPEQYYAQFTSPLKGLDSYSAVVRDEKADILRISLVNMAIYEFYLFAFGLSANFPVSRIFIYDDNRCQYLHTQDCGDSALWREKYLYCYEITLPAATEREEYQQRILNDLDSMFQLEVKIEKEHVVSDIYYNEKLGCPVATSWHEQTVMTIKPKNVLYS</sequence>
<dbReference type="EMBL" id="JBDJNQ010000001">
    <property type="protein sequence ID" value="MEN5375898.1"/>
    <property type="molecule type" value="Genomic_DNA"/>
</dbReference>
<dbReference type="RefSeq" id="WP_346580417.1">
    <property type="nucleotide sequence ID" value="NZ_JBDJNQ010000001.1"/>
</dbReference>
<reference evidence="1 2" key="1">
    <citation type="submission" date="2024-04" db="EMBL/GenBank/DDBJ databases">
        <title>WGS of bacteria from Torrens River.</title>
        <authorList>
            <person name="Wyrsch E.R."/>
            <person name="Drigo B."/>
        </authorList>
    </citation>
    <scope>NUCLEOTIDE SEQUENCE [LARGE SCALE GENOMIC DNA]</scope>
    <source>
        <strain evidence="1 2">TWI391</strain>
    </source>
</reference>
<evidence type="ECO:0000313" key="2">
    <source>
        <dbReference type="Proteomes" id="UP001409291"/>
    </source>
</evidence>
<evidence type="ECO:0000313" key="1">
    <source>
        <dbReference type="EMBL" id="MEN5375898.1"/>
    </source>
</evidence>
<name>A0ABV0BP15_9SPHI</name>
<protein>
    <submittedName>
        <fullName evidence="1">Uncharacterized protein</fullName>
    </submittedName>
</protein>
<dbReference type="Proteomes" id="UP001409291">
    <property type="component" value="Unassembled WGS sequence"/>
</dbReference>
<keyword evidence="2" id="KW-1185">Reference proteome</keyword>
<proteinExistence type="predicted"/>
<comment type="caution">
    <text evidence="1">The sequence shown here is derived from an EMBL/GenBank/DDBJ whole genome shotgun (WGS) entry which is preliminary data.</text>
</comment>
<organism evidence="1 2">
    <name type="scientific">Sphingobacterium kitahiroshimense</name>
    <dbReference type="NCBI Taxonomy" id="470446"/>
    <lineage>
        <taxon>Bacteria</taxon>
        <taxon>Pseudomonadati</taxon>
        <taxon>Bacteroidota</taxon>
        <taxon>Sphingobacteriia</taxon>
        <taxon>Sphingobacteriales</taxon>
        <taxon>Sphingobacteriaceae</taxon>
        <taxon>Sphingobacterium</taxon>
    </lineage>
</organism>
<gene>
    <name evidence="1" type="ORF">ABE541_01355</name>
</gene>
<accession>A0ABV0BP15</accession>